<feature type="transmembrane region" description="Helical" evidence="1">
    <location>
        <begin position="88"/>
        <end position="109"/>
    </location>
</feature>
<keyword evidence="1" id="KW-0812">Transmembrane</keyword>
<keyword evidence="1" id="KW-1133">Transmembrane helix</keyword>
<dbReference type="Proteomes" id="UP000467240">
    <property type="component" value="Unassembled WGS sequence"/>
</dbReference>
<organism evidence="2 3">
    <name type="scientific">Pseudoclavibacter chungangensis</name>
    <dbReference type="NCBI Taxonomy" id="587635"/>
    <lineage>
        <taxon>Bacteria</taxon>
        <taxon>Bacillati</taxon>
        <taxon>Actinomycetota</taxon>
        <taxon>Actinomycetes</taxon>
        <taxon>Micrococcales</taxon>
        <taxon>Microbacteriaceae</taxon>
        <taxon>Pseudoclavibacter</taxon>
    </lineage>
</organism>
<reference evidence="2 3" key="1">
    <citation type="submission" date="2019-09" db="EMBL/GenBank/DDBJ databases">
        <title>Phylogeny of genus Pseudoclavibacter and closely related genus.</title>
        <authorList>
            <person name="Li Y."/>
        </authorList>
    </citation>
    <scope>NUCLEOTIDE SEQUENCE [LARGE SCALE GENOMIC DNA]</scope>
    <source>
        <strain evidence="2 3">DSM 23821</strain>
    </source>
</reference>
<keyword evidence="1" id="KW-0472">Membrane</keyword>
<evidence type="ECO:0000313" key="2">
    <source>
        <dbReference type="EMBL" id="KAB1656658.1"/>
    </source>
</evidence>
<dbReference type="RefSeq" id="WP_158040672.1">
    <property type="nucleotide sequence ID" value="NZ_JACCFV010000001.1"/>
</dbReference>
<evidence type="ECO:0000256" key="1">
    <source>
        <dbReference type="SAM" id="Phobius"/>
    </source>
</evidence>
<sequence length="156" mass="17338">MTLIDSLPEPLRRFLSDDGTPEGRSRRPEFRHGTVLPLQWFAVLFNPAQWRVGHWALFGAFLTALADLIAVFYIANLFGLDVKVEMELWILIAGILGFATIMTAIWAIWRRSARRIAVFALVLGFGFGAVPAWLVGNTILQLIVHGGTLPPSAPAW</sequence>
<comment type="caution">
    <text evidence="2">The sequence shown here is derived from an EMBL/GenBank/DDBJ whole genome shotgun (WGS) entry which is preliminary data.</text>
</comment>
<name>A0A7J5BQS8_9MICO</name>
<protein>
    <submittedName>
        <fullName evidence="2">Uncharacterized protein</fullName>
    </submittedName>
</protein>
<dbReference type="AlphaFoldDB" id="A0A7J5BQS8"/>
<feature type="transmembrane region" description="Helical" evidence="1">
    <location>
        <begin position="116"/>
        <end position="135"/>
    </location>
</feature>
<dbReference type="OrthoDB" id="5116399at2"/>
<dbReference type="InterPro" id="IPR036259">
    <property type="entry name" value="MFS_trans_sf"/>
</dbReference>
<accession>A0A7J5BQS8</accession>
<proteinExistence type="predicted"/>
<evidence type="ECO:0000313" key="3">
    <source>
        <dbReference type="Proteomes" id="UP000467240"/>
    </source>
</evidence>
<dbReference type="SUPFAM" id="SSF103473">
    <property type="entry name" value="MFS general substrate transporter"/>
    <property type="match status" value="1"/>
</dbReference>
<keyword evidence="3" id="KW-1185">Reference proteome</keyword>
<gene>
    <name evidence="2" type="ORF">F8O01_09695</name>
</gene>
<dbReference type="EMBL" id="WBJZ01000011">
    <property type="protein sequence ID" value="KAB1656658.1"/>
    <property type="molecule type" value="Genomic_DNA"/>
</dbReference>
<feature type="transmembrane region" description="Helical" evidence="1">
    <location>
        <begin position="55"/>
        <end position="76"/>
    </location>
</feature>